<sequence length="162" mass="18769">MVPIHHETLDVWPYALRRFLRRVIQAYCDTAPSLRSPLCLLRLIDQHRSLLPLSMFPTPLHYGLVLAKVTDHLLQFFGSMEEAACKPLLLADGGLGEEADRELYIVYRDRVRVLLWCEEEEAIRRCKETASSLCRKTIGRCPNELECCFLWTGGRRIEWIPA</sequence>
<proteinExistence type="predicted"/>
<name>A0A0K9HML4_GEOSE</name>
<dbReference type="RefSeq" id="WP_013524470.1">
    <property type="nucleotide sequence ID" value="NZ_JARTLB010000138.1"/>
</dbReference>
<gene>
    <name evidence="1" type="ORF">D9548_10690</name>
</gene>
<evidence type="ECO:0000313" key="1">
    <source>
        <dbReference type="EMBL" id="RLQ13589.1"/>
    </source>
</evidence>
<dbReference type="EMBL" id="RCTJ01000038">
    <property type="protein sequence ID" value="RLQ13589.1"/>
    <property type="molecule type" value="Genomic_DNA"/>
</dbReference>
<evidence type="ECO:0000313" key="2">
    <source>
        <dbReference type="Proteomes" id="UP000266922"/>
    </source>
</evidence>
<reference evidence="1 2" key="1">
    <citation type="submission" date="2018-10" db="EMBL/GenBank/DDBJ databases">
        <title>Geobacillus stearothermophilus in processing lines of powdered infant formula.</title>
        <authorList>
            <person name="Rhee M.S."/>
            <person name="Choi I.-G."/>
            <person name="Cho T.J."/>
            <person name="Park B."/>
        </authorList>
    </citation>
    <scope>NUCLEOTIDE SEQUENCE [LARGE SCALE GENOMIC DNA]</scope>
    <source>
        <strain evidence="1 2">FHS-PPGT130</strain>
    </source>
</reference>
<comment type="caution">
    <text evidence="1">The sequence shown here is derived from an EMBL/GenBank/DDBJ whole genome shotgun (WGS) entry which is preliminary data.</text>
</comment>
<protein>
    <submittedName>
        <fullName evidence="1">Uncharacterized protein</fullName>
    </submittedName>
</protein>
<dbReference type="AlphaFoldDB" id="A0A0K9HML4"/>
<organism evidence="1 2">
    <name type="scientific">Geobacillus stearothermophilus</name>
    <name type="common">Bacillus stearothermophilus</name>
    <dbReference type="NCBI Taxonomy" id="1422"/>
    <lineage>
        <taxon>Bacteria</taxon>
        <taxon>Bacillati</taxon>
        <taxon>Bacillota</taxon>
        <taxon>Bacilli</taxon>
        <taxon>Bacillales</taxon>
        <taxon>Anoxybacillaceae</taxon>
        <taxon>Geobacillus</taxon>
    </lineage>
</organism>
<dbReference type="GeneID" id="32064759"/>
<dbReference type="Proteomes" id="UP000266922">
    <property type="component" value="Unassembled WGS sequence"/>
</dbReference>
<accession>A0A0K9HML4</accession>